<dbReference type="InterPro" id="IPR009019">
    <property type="entry name" value="KH_sf_prok-type"/>
</dbReference>
<evidence type="ECO:0000256" key="5">
    <source>
        <dbReference type="ARBA" id="ARBA00023274"/>
    </source>
</evidence>
<sequence>MGQKVNPIGFRVGVTRVWDSVWWSGKNLGSWVVEDYKIRKVIDKKFRHAEIDKIKIERTAGFVKIIIRTGKPALLIGQKGAEIELLKKEIVNVLHDKKNTKIDIKIEEVKKINLSARILATSVALQMERNVPFKRAMKKVMGDAMREGGKGIKVKVSGRLGGSEMARVEWYSEGRIPNQTLRAEIDYGTAEALTKYGLIGVKVWLYKGDILGKKSLFEESGMNDNRDKKPFTGKKKPNQPEKKEDLSIKKKRTKKTAE</sequence>
<dbReference type="InterPro" id="IPR057258">
    <property type="entry name" value="Ribosomal_uS3"/>
</dbReference>
<feature type="region of interest" description="Disordered" evidence="6">
    <location>
        <begin position="218"/>
        <end position="258"/>
    </location>
</feature>
<evidence type="ECO:0000256" key="2">
    <source>
        <dbReference type="ARBA" id="ARBA00022730"/>
    </source>
</evidence>
<dbReference type="SUPFAM" id="SSF54814">
    <property type="entry name" value="Prokaryotic type KH domain (KH-domain type II)"/>
    <property type="match status" value="1"/>
</dbReference>
<dbReference type="InterPro" id="IPR001351">
    <property type="entry name" value="Ribosomal_uS3_C"/>
</dbReference>
<dbReference type="PROSITE" id="PS50823">
    <property type="entry name" value="KH_TYPE_2"/>
    <property type="match status" value="1"/>
</dbReference>
<evidence type="ECO:0000256" key="1">
    <source>
        <dbReference type="ARBA" id="ARBA00010761"/>
    </source>
</evidence>
<reference evidence="8" key="1">
    <citation type="journal article" date="2015" name="Nat. Commun.">
        <title>Diverse, uncultivated ultra-small bacterial cells in groundwater.</title>
        <authorList>
            <person name="Luef B."/>
            <person name="Frischkorn K.R."/>
            <person name="Wrighton K.C."/>
            <person name="Holman H.-Y.N."/>
            <person name="Birarda G."/>
            <person name="Thomas B.C."/>
            <person name="Singh A."/>
            <person name="Williams K.H."/>
            <person name="Siegerist C.E."/>
            <person name="Tringe S.G."/>
            <person name="Downing K.H."/>
            <person name="Comolli L.R."/>
            <person name="Banfield J.F."/>
        </authorList>
    </citation>
    <scope>NUCLEOTIDE SEQUENCE</scope>
</reference>
<feature type="domain" description="KH type-2" evidence="7">
    <location>
        <begin position="38"/>
        <end position="110"/>
    </location>
</feature>
<dbReference type="Gene3D" id="3.30.1140.32">
    <property type="entry name" value="Ribosomal protein S3, C-terminal domain"/>
    <property type="match status" value="1"/>
</dbReference>
<dbReference type="FunFam" id="3.30.300.20:FF:000001">
    <property type="entry name" value="30S ribosomal protein S3"/>
    <property type="match status" value="1"/>
</dbReference>
<keyword evidence="3" id="KW-0694">RNA-binding</keyword>
<dbReference type="Gene3D" id="3.30.300.20">
    <property type="match status" value="1"/>
</dbReference>
<feature type="compositionally biased region" description="Basic residues" evidence="6">
    <location>
        <begin position="249"/>
        <end position="258"/>
    </location>
</feature>
<dbReference type="InterPro" id="IPR036419">
    <property type="entry name" value="Ribosomal_S3_C_sf"/>
</dbReference>
<dbReference type="CDD" id="cd02412">
    <property type="entry name" value="KH-II_30S_S3"/>
    <property type="match status" value="1"/>
</dbReference>
<keyword evidence="2" id="KW-0699">rRNA-binding</keyword>
<organism evidence="8">
    <name type="scientific">uncultured organism</name>
    <dbReference type="NCBI Taxonomy" id="155900"/>
    <lineage>
        <taxon>unclassified sequences</taxon>
        <taxon>environmental samples</taxon>
    </lineage>
</organism>
<protein>
    <submittedName>
        <fullName evidence="8">30S ribosomal protein S3</fullName>
    </submittedName>
</protein>
<proteinExistence type="inferred from homology"/>
<comment type="similarity">
    <text evidence="1">Belongs to the universal ribosomal protein uS3 family.</text>
</comment>
<dbReference type="InterPro" id="IPR004044">
    <property type="entry name" value="KH_dom_type_2"/>
</dbReference>
<name>U3GTZ8_9ZZZZ</name>
<dbReference type="EMBL" id="KC999157">
    <property type="protein sequence ID" value="AGT99654.1"/>
    <property type="molecule type" value="Genomic_DNA"/>
</dbReference>
<keyword evidence="4 8" id="KW-0689">Ribosomal protein</keyword>
<feature type="compositionally biased region" description="Basic and acidic residues" evidence="6">
    <location>
        <begin position="238"/>
        <end position="248"/>
    </location>
</feature>
<dbReference type="InterPro" id="IPR018280">
    <property type="entry name" value="Ribosomal_uS3_CS"/>
</dbReference>
<dbReference type="HAMAP" id="MF_01309_B">
    <property type="entry name" value="Ribosomal_uS3_B"/>
    <property type="match status" value="1"/>
</dbReference>
<evidence type="ECO:0000256" key="3">
    <source>
        <dbReference type="ARBA" id="ARBA00022884"/>
    </source>
</evidence>
<dbReference type="PROSITE" id="PS00548">
    <property type="entry name" value="RIBOSOMAL_S3"/>
    <property type="match status" value="1"/>
</dbReference>
<evidence type="ECO:0000313" key="8">
    <source>
        <dbReference type="EMBL" id="AGT99654.1"/>
    </source>
</evidence>
<accession>U3GTZ8</accession>
<keyword evidence="5" id="KW-0687">Ribonucleoprotein</keyword>
<evidence type="ECO:0000256" key="6">
    <source>
        <dbReference type="SAM" id="MobiDB-lite"/>
    </source>
</evidence>
<dbReference type="NCBIfam" id="TIGR01009">
    <property type="entry name" value="rpsC_bact"/>
    <property type="match status" value="1"/>
</dbReference>
<dbReference type="GO" id="GO:0003735">
    <property type="term" value="F:structural constituent of ribosome"/>
    <property type="evidence" value="ECO:0007669"/>
    <property type="project" value="InterPro"/>
</dbReference>
<dbReference type="SUPFAM" id="SSF54821">
    <property type="entry name" value="Ribosomal protein S3 C-terminal domain"/>
    <property type="match status" value="1"/>
</dbReference>
<dbReference type="InterPro" id="IPR015946">
    <property type="entry name" value="KH_dom-like_a/b"/>
</dbReference>
<dbReference type="AlphaFoldDB" id="U3GTZ8"/>
<dbReference type="GO" id="GO:0019843">
    <property type="term" value="F:rRNA binding"/>
    <property type="evidence" value="ECO:0007669"/>
    <property type="project" value="UniProtKB-KW"/>
</dbReference>
<dbReference type="PANTHER" id="PTHR11760:SF19">
    <property type="entry name" value="SMALL RIBOSOMAL SUBUNIT PROTEIN US3C"/>
    <property type="match status" value="1"/>
</dbReference>
<dbReference type="Pfam" id="PF00189">
    <property type="entry name" value="Ribosomal_S3_C"/>
    <property type="match status" value="1"/>
</dbReference>
<dbReference type="PANTHER" id="PTHR11760">
    <property type="entry name" value="30S/40S RIBOSOMAL PROTEIN S3"/>
    <property type="match status" value="1"/>
</dbReference>
<dbReference type="Pfam" id="PF07650">
    <property type="entry name" value="KH_2"/>
    <property type="match status" value="1"/>
</dbReference>
<dbReference type="InterPro" id="IPR005704">
    <property type="entry name" value="Ribosomal_uS3_bac-typ"/>
</dbReference>
<evidence type="ECO:0000256" key="4">
    <source>
        <dbReference type="ARBA" id="ARBA00022980"/>
    </source>
</evidence>
<evidence type="ECO:0000259" key="7">
    <source>
        <dbReference type="PROSITE" id="PS50823"/>
    </source>
</evidence>
<dbReference type="GO" id="GO:1990904">
    <property type="term" value="C:ribonucleoprotein complex"/>
    <property type="evidence" value="ECO:0007669"/>
    <property type="project" value="UniProtKB-KW"/>
</dbReference>